<evidence type="ECO:0008006" key="8">
    <source>
        <dbReference type="Google" id="ProtNLM"/>
    </source>
</evidence>
<dbReference type="InterPro" id="IPR023352">
    <property type="entry name" value="MAPEG-like_dom_sf"/>
</dbReference>
<comment type="subcellular location">
    <subcellularLocation>
        <location evidence="1">Membrane</location>
    </subcellularLocation>
</comment>
<accession>A0A2N8KV57</accession>
<dbReference type="SUPFAM" id="SSF161084">
    <property type="entry name" value="MAPEG domain-like"/>
    <property type="match status" value="1"/>
</dbReference>
<evidence type="ECO:0000256" key="5">
    <source>
        <dbReference type="SAM" id="Phobius"/>
    </source>
</evidence>
<evidence type="ECO:0000313" key="6">
    <source>
        <dbReference type="EMBL" id="PND37349.1"/>
    </source>
</evidence>
<keyword evidence="3 5" id="KW-1133">Transmembrane helix</keyword>
<feature type="transmembrane region" description="Helical" evidence="5">
    <location>
        <begin position="88"/>
        <end position="106"/>
    </location>
</feature>
<protein>
    <recommendedName>
        <fullName evidence="8">Glutathione metabolism protein</fullName>
    </recommendedName>
</protein>
<dbReference type="Gene3D" id="1.20.120.550">
    <property type="entry name" value="Membrane associated eicosanoid/glutathione metabolism-like domain"/>
    <property type="match status" value="1"/>
</dbReference>
<dbReference type="EMBL" id="POSP01000003">
    <property type="protein sequence ID" value="PND37349.1"/>
    <property type="molecule type" value="Genomic_DNA"/>
</dbReference>
<dbReference type="PANTHER" id="PTHR35371">
    <property type="entry name" value="INNER MEMBRANE PROTEIN"/>
    <property type="match status" value="1"/>
</dbReference>
<organism evidence="6 7">
    <name type="scientific">Kinneretia aquatilis</name>
    <dbReference type="NCBI Taxonomy" id="2070761"/>
    <lineage>
        <taxon>Bacteria</taxon>
        <taxon>Pseudomonadati</taxon>
        <taxon>Pseudomonadota</taxon>
        <taxon>Betaproteobacteria</taxon>
        <taxon>Burkholderiales</taxon>
        <taxon>Sphaerotilaceae</taxon>
        <taxon>Roseateles</taxon>
    </lineage>
</organism>
<gene>
    <name evidence="6" type="ORF">C1O66_07265</name>
</gene>
<comment type="caution">
    <text evidence="6">The sequence shown here is derived from an EMBL/GenBank/DDBJ whole genome shotgun (WGS) entry which is preliminary data.</text>
</comment>
<dbReference type="AlphaFoldDB" id="A0A2N8KV57"/>
<evidence type="ECO:0000256" key="4">
    <source>
        <dbReference type="ARBA" id="ARBA00023136"/>
    </source>
</evidence>
<dbReference type="RefSeq" id="WP_102767268.1">
    <property type="nucleotide sequence ID" value="NZ_POSP01000003.1"/>
</dbReference>
<dbReference type="InterPro" id="IPR001129">
    <property type="entry name" value="Membr-assoc_MAPEG"/>
</dbReference>
<reference evidence="6 7" key="1">
    <citation type="submission" date="2018-01" db="EMBL/GenBank/DDBJ databases">
        <title>Draft genome sequence of Paucibacter aquatile CR182 isolated from freshwater of the Nakdong River.</title>
        <authorList>
            <person name="Choi A."/>
            <person name="Chung E.J."/>
        </authorList>
    </citation>
    <scope>NUCLEOTIDE SEQUENCE [LARGE SCALE GENOMIC DNA]</scope>
    <source>
        <strain evidence="6 7">CR182</strain>
    </source>
</reference>
<dbReference type="GO" id="GO:0016020">
    <property type="term" value="C:membrane"/>
    <property type="evidence" value="ECO:0007669"/>
    <property type="project" value="UniProtKB-SubCell"/>
</dbReference>
<dbReference type="Proteomes" id="UP000235916">
    <property type="component" value="Unassembled WGS sequence"/>
</dbReference>
<evidence type="ECO:0000313" key="7">
    <source>
        <dbReference type="Proteomes" id="UP000235916"/>
    </source>
</evidence>
<evidence type="ECO:0000256" key="1">
    <source>
        <dbReference type="ARBA" id="ARBA00004370"/>
    </source>
</evidence>
<keyword evidence="7" id="KW-1185">Reference proteome</keyword>
<name>A0A2N8KV57_9BURK</name>
<keyword evidence="2 5" id="KW-0812">Transmembrane</keyword>
<dbReference type="PANTHER" id="PTHR35371:SF1">
    <property type="entry name" value="BLR7753 PROTEIN"/>
    <property type="match status" value="1"/>
</dbReference>
<dbReference type="OrthoDB" id="513661at2"/>
<feature type="transmembrane region" description="Helical" evidence="5">
    <location>
        <begin position="113"/>
        <end position="131"/>
    </location>
</feature>
<sequence>MTLANTCIIVASLLPIVCAGIAKSRGFGKRRRDGGYDNHQPRAWLSGLSGWQARANAAQANSFEALPLFIAGVLAAQQMQAPQATVDALALGFIGARIAYIAAYLADQATLRSLIWFAGLACSIALFFVGGP</sequence>
<proteinExistence type="predicted"/>
<evidence type="ECO:0000256" key="2">
    <source>
        <dbReference type="ARBA" id="ARBA00022692"/>
    </source>
</evidence>
<dbReference type="Pfam" id="PF01124">
    <property type="entry name" value="MAPEG"/>
    <property type="match status" value="1"/>
</dbReference>
<evidence type="ECO:0000256" key="3">
    <source>
        <dbReference type="ARBA" id="ARBA00022989"/>
    </source>
</evidence>
<keyword evidence="4 5" id="KW-0472">Membrane</keyword>